<organism evidence="6 7">
    <name type="scientific">Oldenlandia corymbosa var. corymbosa</name>
    <dbReference type="NCBI Taxonomy" id="529605"/>
    <lineage>
        <taxon>Eukaryota</taxon>
        <taxon>Viridiplantae</taxon>
        <taxon>Streptophyta</taxon>
        <taxon>Embryophyta</taxon>
        <taxon>Tracheophyta</taxon>
        <taxon>Spermatophyta</taxon>
        <taxon>Magnoliopsida</taxon>
        <taxon>eudicotyledons</taxon>
        <taxon>Gunneridae</taxon>
        <taxon>Pentapetalae</taxon>
        <taxon>asterids</taxon>
        <taxon>lamiids</taxon>
        <taxon>Gentianales</taxon>
        <taxon>Rubiaceae</taxon>
        <taxon>Rubioideae</taxon>
        <taxon>Spermacoceae</taxon>
        <taxon>Hedyotis-Oldenlandia complex</taxon>
        <taxon>Oldenlandia</taxon>
    </lineage>
</organism>
<dbReference type="FunFam" id="3.40.50.790:FF:000001">
    <property type="entry name" value="50S ribosomal protein L1"/>
    <property type="match status" value="1"/>
</dbReference>
<dbReference type="PANTHER" id="PTHR36427:SF4">
    <property type="entry name" value="RIBOSOMAL PROTEIN L1P_L10E FAMILY"/>
    <property type="match status" value="1"/>
</dbReference>
<dbReference type="PANTHER" id="PTHR36427">
    <property type="entry name" value="54S RIBOSOMAL PROTEIN L1, MITOCHONDRIAL"/>
    <property type="match status" value="1"/>
</dbReference>
<feature type="compositionally biased region" description="Basic and acidic residues" evidence="5">
    <location>
        <begin position="143"/>
        <end position="171"/>
    </location>
</feature>
<sequence>MSAFKHLLNRAHLYSQYCSTKTTRPELSFLLYLRPFSSSPPETTSPPPEANDLNSNRRTPISIQPVSYAIKKPENPPPANAESQAQGPAAQSQPLHPPETVNRPGNDVRPENIRAWTREDFRYVKDVPNVSPISYPTRVAPLPEDRVATEEGQEGDGRNVEQGRNDELERERRRIDAENQSMMMRRNFSVEGEKVPFPTLIRSEQAKKKEKIMYDLKEAIRFVKANAKCNFEETVEAHVKLTPELRKSHLNLTGSVLLPHGCGKKFQIAVFAEGDAAEEAREAGAACVGGKDLVDRIKSGEVKFKFDKCFATHDMMVHVKKIGKFLKRGMMPNPEHGTLTDDMSKAVRDAITKHIIFQKDKSAIVHVPLGKVTYSEDAIRENIGAFANALLHAKPAGLKKTSKYAGYISTFHICSTMGPSVPVTIQSVSMAVDRYNKLRMLA</sequence>
<name>A0AAV1C322_OLDCO</name>
<dbReference type="InterPro" id="IPR023674">
    <property type="entry name" value="Ribosomal_uL1-like"/>
</dbReference>
<keyword evidence="2" id="KW-0689">Ribosomal protein</keyword>
<dbReference type="InterPro" id="IPR028364">
    <property type="entry name" value="Ribosomal_uL1/biogenesis"/>
</dbReference>
<evidence type="ECO:0000256" key="4">
    <source>
        <dbReference type="ARBA" id="ARBA00082680"/>
    </source>
</evidence>
<dbReference type="GO" id="GO:1990904">
    <property type="term" value="C:ribonucleoprotein complex"/>
    <property type="evidence" value="ECO:0007669"/>
    <property type="project" value="UniProtKB-KW"/>
</dbReference>
<proteinExistence type="inferred from homology"/>
<dbReference type="SUPFAM" id="SSF56808">
    <property type="entry name" value="Ribosomal protein L1"/>
    <property type="match status" value="1"/>
</dbReference>
<protein>
    <recommendedName>
        <fullName evidence="4">CL1</fullName>
    </recommendedName>
</protein>
<keyword evidence="3" id="KW-0687">Ribonucleoprotein</keyword>
<feature type="compositionally biased region" description="Polar residues" evidence="5">
    <location>
        <begin position="52"/>
        <end position="65"/>
    </location>
</feature>
<evidence type="ECO:0000256" key="5">
    <source>
        <dbReference type="SAM" id="MobiDB-lite"/>
    </source>
</evidence>
<accession>A0AAV1C322</accession>
<dbReference type="Gene3D" id="3.40.50.790">
    <property type="match status" value="1"/>
</dbReference>
<dbReference type="Proteomes" id="UP001161247">
    <property type="component" value="Chromosome 1"/>
</dbReference>
<gene>
    <name evidence="6" type="ORF">OLC1_LOCUS1585</name>
</gene>
<dbReference type="EMBL" id="OX459118">
    <property type="protein sequence ID" value="CAI9089190.1"/>
    <property type="molecule type" value="Genomic_DNA"/>
</dbReference>
<dbReference type="Gene3D" id="3.30.190.20">
    <property type="match status" value="1"/>
</dbReference>
<feature type="region of interest" description="Disordered" evidence="5">
    <location>
        <begin position="37"/>
        <end position="112"/>
    </location>
</feature>
<evidence type="ECO:0000256" key="1">
    <source>
        <dbReference type="ARBA" id="ARBA00010531"/>
    </source>
</evidence>
<evidence type="ECO:0000313" key="6">
    <source>
        <dbReference type="EMBL" id="CAI9089190.1"/>
    </source>
</evidence>
<evidence type="ECO:0000256" key="2">
    <source>
        <dbReference type="ARBA" id="ARBA00022980"/>
    </source>
</evidence>
<dbReference type="AlphaFoldDB" id="A0AAV1C322"/>
<comment type="similarity">
    <text evidence="1">Belongs to the universal ribosomal protein uL1 family.</text>
</comment>
<dbReference type="GO" id="GO:0005840">
    <property type="term" value="C:ribosome"/>
    <property type="evidence" value="ECO:0007669"/>
    <property type="project" value="UniProtKB-KW"/>
</dbReference>
<reference evidence="6" key="1">
    <citation type="submission" date="2023-03" db="EMBL/GenBank/DDBJ databases">
        <authorList>
            <person name="Julca I."/>
        </authorList>
    </citation>
    <scope>NUCLEOTIDE SEQUENCE</scope>
</reference>
<evidence type="ECO:0000256" key="3">
    <source>
        <dbReference type="ARBA" id="ARBA00023274"/>
    </source>
</evidence>
<dbReference type="Pfam" id="PF00687">
    <property type="entry name" value="Ribosomal_L1"/>
    <property type="match status" value="1"/>
</dbReference>
<feature type="compositionally biased region" description="Low complexity" evidence="5">
    <location>
        <begin position="81"/>
        <end position="94"/>
    </location>
</feature>
<evidence type="ECO:0000313" key="7">
    <source>
        <dbReference type="Proteomes" id="UP001161247"/>
    </source>
</evidence>
<dbReference type="CDD" id="cd00403">
    <property type="entry name" value="Ribosomal_L1"/>
    <property type="match status" value="1"/>
</dbReference>
<dbReference type="InterPro" id="IPR016095">
    <property type="entry name" value="Ribosomal_uL1_3-a/b-sand"/>
</dbReference>
<keyword evidence="7" id="KW-1185">Reference proteome</keyword>
<feature type="region of interest" description="Disordered" evidence="5">
    <location>
        <begin position="134"/>
        <end position="171"/>
    </location>
</feature>